<dbReference type="SMART" id="SM00184">
    <property type="entry name" value="RING"/>
    <property type="match status" value="1"/>
</dbReference>
<feature type="region of interest" description="Disordered" evidence="7">
    <location>
        <begin position="1"/>
        <end position="88"/>
    </location>
</feature>
<organism evidence="9 10">
    <name type="scientific">Powellomyces hirtus</name>
    <dbReference type="NCBI Taxonomy" id="109895"/>
    <lineage>
        <taxon>Eukaryota</taxon>
        <taxon>Fungi</taxon>
        <taxon>Fungi incertae sedis</taxon>
        <taxon>Chytridiomycota</taxon>
        <taxon>Chytridiomycota incertae sedis</taxon>
        <taxon>Chytridiomycetes</taxon>
        <taxon>Spizellomycetales</taxon>
        <taxon>Powellomycetaceae</taxon>
        <taxon>Powellomyces</taxon>
    </lineage>
</organism>
<dbReference type="InterPro" id="IPR013083">
    <property type="entry name" value="Znf_RING/FYVE/PHD"/>
</dbReference>
<comment type="caution">
    <text evidence="9">The sequence shown here is derived from an EMBL/GenBank/DDBJ whole genome shotgun (WGS) entry which is preliminary data.</text>
</comment>
<keyword evidence="2" id="KW-0479">Metal-binding</keyword>
<dbReference type="Proteomes" id="UP000318582">
    <property type="component" value="Unassembled WGS sequence"/>
</dbReference>
<dbReference type="Gene3D" id="3.30.40.10">
    <property type="entry name" value="Zinc/RING finger domain, C3HC4 (zinc finger)"/>
    <property type="match status" value="1"/>
</dbReference>
<dbReference type="CDD" id="cd16454">
    <property type="entry name" value="RING-H2_PA-TM-RING"/>
    <property type="match status" value="1"/>
</dbReference>
<feature type="compositionally biased region" description="Low complexity" evidence="7">
    <location>
        <begin position="71"/>
        <end position="80"/>
    </location>
</feature>
<keyword evidence="10" id="KW-1185">Reference proteome</keyword>
<protein>
    <recommendedName>
        <fullName evidence="8">RING-type domain-containing protein</fullName>
    </recommendedName>
</protein>
<comment type="pathway">
    <text evidence="1">Protein modification; protein ubiquitination.</text>
</comment>
<dbReference type="AlphaFoldDB" id="A0A507E2X1"/>
<evidence type="ECO:0000256" key="2">
    <source>
        <dbReference type="ARBA" id="ARBA00022723"/>
    </source>
</evidence>
<keyword evidence="3 6" id="KW-0863">Zinc-finger</keyword>
<dbReference type="PANTHER" id="PTHR15710:SF234">
    <property type="entry name" value="RING-TYPE DOMAIN-CONTAINING PROTEIN"/>
    <property type="match status" value="1"/>
</dbReference>
<name>A0A507E2X1_9FUNG</name>
<dbReference type="InterPro" id="IPR024766">
    <property type="entry name" value="Znf_RING_H2"/>
</dbReference>
<reference evidence="9 10" key="1">
    <citation type="journal article" date="2019" name="Sci. Rep.">
        <title>Comparative genomics of chytrid fungi reveal insights into the obligate biotrophic and pathogenic lifestyle of Synchytrium endobioticum.</title>
        <authorList>
            <person name="van de Vossenberg B.T.L.H."/>
            <person name="Warris S."/>
            <person name="Nguyen H.D.T."/>
            <person name="van Gent-Pelzer M.P.E."/>
            <person name="Joly D.L."/>
            <person name="van de Geest H.C."/>
            <person name="Bonants P.J.M."/>
            <person name="Smith D.S."/>
            <person name="Levesque C.A."/>
            <person name="van der Lee T.A.J."/>
        </authorList>
    </citation>
    <scope>NUCLEOTIDE SEQUENCE [LARGE SCALE GENOMIC DNA]</scope>
    <source>
        <strain evidence="9 10">CBS 809.83</strain>
    </source>
</reference>
<dbReference type="PROSITE" id="PS50089">
    <property type="entry name" value="ZF_RING_2"/>
    <property type="match status" value="1"/>
</dbReference>
<dbReference type="PANTHER" id="PTHR15710">
    <property type="entry name" value="E3 UBIQUITIN-PROTEIN LIGASE PRAJA"/>
    <property type="match status" value="1"/>
</dbReference>
<dbReference type="STRING" id="109895.A0A507E2X1"/>
<evidence type="ECO:0000313" key="10">
    <source>
        <dbReference type="Proteomes" id="UP000318582"/>
    </source>
</evidence>
<keyword evidence="4" id="KW-0833">Ubl conjugation pathway</keyword>
<gene>
    <name evidence="9" type="ORF">PhCBS80983_g03689</name>
</gene>
<dbReference type="EMBL" id="QEAQ01000049">
    <property type="protein sequence ID" value="TPX57665.1"/>
    <property type="molecule type" value="Genomic_DNA"/>
</dbReference>
<accession>A0A507E2X1</accession>
<evidence type="ECO:0000313" key="9">
    <source>
        <dbReference type="EMBL" id="TPX57665.1"/>
    </source>
</evidence>
<sequence>MPLPQRATENQTPDRSEPTSPVPSETQDTSSPASEDARDSESLSFEISFSRDEETMPASAVEPAADGGSGDTDSGSNASAPSDNEAASTDAYQAGRDLVVTFFFPSRGRGNGSDSDSNLEPTIQLIRALSETTGTGLGPAVLLISRFTEIMTQALRNGMPHTQGQPPASDAFIKSLKPVKLWAERLAKHPMCTVCQEDFAILSATEKSDEDSASGEKDILRLTCHHLFHSECISQWLETSATCPTCRYEMPTDNEDYNVGVNKRMQDWDVGLDTDGEEDDSDEANGDLDLSKLSFKFEEEVEDTLSKKRGRAETRCPNHERSSRARYTSP</sequence>
<evidence type="ECO:0000256" key="3">
    <source>
        <dbReference type="ARBA" id="ARBA00022771"/>
    </source>
</evidence>
<dbReference type="GO" id="GO:0008270">
    <property type="term" value="F:zinc ion binding"/>
    <property type="evidence" value="ECO:0007669"/>
    <property type="project" value="UniProtKB-KW"/>
</dbReference>
<dbReference type="Pfam" id="PF12678">
    <property type="entry name" value="zf-rbx1"/>
    <property type="match status" value="1"/>
</dbReference>
<evidence type="ECO:0000256" key="5">
    <source>
        <dbReference type="ARBA" id="ARBA00022833"/>
    </source>
</evidence>
<evidence type="ECO:0000256" key="4">
    <source>
        <dbReference type="ARBA" id="ARBA00022786"/>
    </source>
</evidence>
<proteinExistence type="predicted"/>
<dbReference type="InterPro" id="IPR001841">
    <property type="entry name" value="Znf_RING"/>
</dbReference>
<evidence type="ECO:0000256" key="1">
    <source>
        <dbReference type="ARBA" id="ARBA00004906"/>
    </source>
</evidence>
<evidence type="ECO:0000259" key="8">
    <source>
        <dbReference type="PROSITE" id="PS50089"/>
    </source>
</evidence>
<evidence type="ECO:0000256" key="7">
    <source>
        <dbReference type="SAM" id="MobiDB-lite"/>
    </source>
</evidence>
<feature type="compositionally biased region" description="Polar residues" evidence="7">
    <location>
        <begin position="18"/>
        <end position="33"/>
    </location>
</feature>
<feature type="domain" description="RING-type" evidence="8">
    <location>
        <begin position="192"/>
        <end position="247"/>
    </location>
</feature>
<keyword evidence="5" id="KW-0862">Zinc</keyword>
<dbReference type="SUPFAM" id="SSF57850">
    <property type="entry name" value="RING/U-box"/>
    <property type="match status" value="1"/>
</dbReference>
<feature type="compositionally biased region" description="Basic and acidic residues" evidence="7">
    <location>
        <begin position="311"/>
        <end position="323"/>
    </location>
</feature>
<feature type="region of interest" description="Disordered" evidence="7">
    <location>
        <begin position="304"/>
        <end position="330"/>
    </location>
</feature>
<evidence type="ECO:0000256" key="6">
    <source>
        <dbReference type="PROSITE-ProRule" id="PRU00175"/>
    </source>
</evidence>